<feature type="non-terminal residue" evidence="2">
    <location>
        <position position="1"/>
    </location>
</feature>
<evidence type="ECO:0000313" key="2">
    <source>
        <dbReference type="EMBL" id="KAJ9584590.1"/>
    </source>
</evidence>
<reference evidence="2" key="2">
    <citation type="submission" date="2023-05" db="EMBL/GenBank/DDBJ databases">
        <authorList>
            <person name="Fouks B."/>
        </authorList>
    </citation>
    <scope>NUCLEOTIDE SEQUENCE</scope>
    <source>
        <strain evidence="2">Stay&amp;Tobe</strain>
        <tissue evidence="2">Testes</tissue>
    </source>
</reference>
<comment type="caution">
    <text evidence="2">The sequence shown here is derived from an EMBL/GenBank/DDBJ whole genome shotgun (WGS) entry which is preliminary data.</text>
</comment>
<dbReference type="EMBL" id="JASPKZ010007388">
    <property type="protein sequence ID" value="KAJ9584590.1"/>
    <property type="molecule type" value="Genomic_DNA"/>
</dbReference>
<sequence>ILVISCRSCWIRFSGFRLRVVGAVSLVVGCCFDLSYPMVFGAPHTSCPLCGVRWQRTRAEGSLIPVLLEDLGECGFLCAMSHSHRIRSGNNNINTNISSTASTNPNCQLVTDNNIDICNEVLGNSVCNTGTAGSLITKSDAGSGTAAQKRGRNSHTTSGASTGHASRRSTHEPTPSPTRKRNLLGSTVRSLFQSRNKDRRNRTTLDL</sequence>
<evidence type="ECO:0000313" key="3">
    <source>
        <dbReference type="Proteomes" id="UP001233999"/>
    </source>
</evidence>
<dbReference type="AlphaFoldDB" id="A0AAD8EBQ8"/>
<keyword evidence="3" id="KW-1185">Reference proteome</keyword>
<name>A0AAD8EBQ8_DIPPU</name>
<reference evidence="2" key="1">
    <citation type="journal article" date="2023" name="IScience">
        <title>Live-bearing cockroach genome reveals convergent evolutionary mechanisms linked to viviparity in insects and beyond.</title>
        <authorList>
            <person name="Fouks B."/>
            <person name="Harrison M.C."/>
            <person name="Mikhailova A.A."/>
            <person name="Marchal E."/>
            <person name="English S."/>
            <person name="Carruthers M."/>
            <person name="Jennings E.C."/>
            <person name="Chiamaka E.L."/>
            <person name="Frigard R.A."/>
            <person name="Pippel M."/>
            <person name="Attardo G.M."/>
            <person name="Benoit J.B."/>
            <person name="Bornberg-Bauer E."/>
            <person name="Tobe S.S."/>
        </authorList>
    </citation>
    <scope>NUCLEOTIDE SEQUENCE</scope>
    <source>
        <strain evidence="2">Stay&amp;Tobe</strain>
    </source>
</reference>
<gene>
    <name evidence="2" type="ORF">L9F63_021060</name>
</gene>
<feature type="non-terminal residue" evidence="2">
    <location>
        <position position="207"/>
    </location>
</feature>
<evidence type="ECO:0000256" key="1">
    <source>
        <dbReference type="SAM" id="MobiDB-lite"/>
    </source>
</evidence>
<proteinExistence type="predicted"/>
<feature type="compositionally biased region" description="Polar residues" evidence="1">
    <location>
        <begin position="154"/>
        <end position="164"/>
    </location>
</feature>
<protein>
    <submittedName>
        <fullName evidence="2">Uncharacterized protein</fullName>
    </submittedName>
</protein>
<accession>A0AAD8EBQ8</accession>
<feature type="region of interest" description="Disordered" evidence="1">
    <location>
        <begin position="138"/>
        <end position="186"/>
    </location>
</feature>
<organism evidence="2 3">
    <name type="scientific">Diploptera punctata</name>
    <name type="common">Pacific beetle cockroach</name>
    <dbReference type="NCBI Taxonomy" id="6984"/>
    <lineage>
        <taxon>Eukaryota</taxon>
        <taxon>Metazoa</taxon>
        <taxon>Ecdysozoa</taxon>
        <taxon>Arthropoda</taxon>
        <taxon>Hexapoda</taxon>
        <taxon>Insecta</taxon>
        <taxon>Pterygota</taxon>
        <taxon>Neoptera</taxon>
        <taxon>Polyneoptera</taxon>
        <taxon>Dictyoptera</taxon>
        <taxon>Blattodea</taxon>
        <taxon>Blaberoidea</taxon>
        <taxon>Blaberidae</taxon>
        <taxon>Diplopterinae</taxon>
        <taxon>Diploptera</taxon>
    </lineage>
</organism>
<dbReference type="Proteomes" id="UP001233999">
    <property type="component" value="Unassembled WGS sequence"/>
</dbReference>